<accession>A0ABY7DCF5</accession>
<comment type="similarity">
    <text evidence="2">Belongs to the G-protein coupled receptor 2 family.</text>
</comment>
<dbReference type="PANTHER" id="PTHR45620">
    <property type="entry name" value="PDF RECEPTOR-LIKE PROTEIN-RELATED"/>
    <property type="match status" value="1"/>
</dbReference>
<dbReference type="Pfam" id="PF02793">
    <property type="entry name" value="HRM"/>
    <property type="match status" value="1"/>
</dbReference>
<feature type="transmembrane region" description="Helical" evidence="11">
    <location>
        <begin position="166"/>
        <end position="188"/>
    </location>
</feature>
<dbReference type="Proteomes" id="UP001164746">
    <property type="component" value="Chromosome 1"/>
</dbReference>
<feature type="domain" description="G-protein coupled receptors family 2 profile 2" evidence="13">
    <location>
        <begin position="131"/>
        <end position="378"/>
    </location>
</feature>
<dbReference type="PROSITE" id="PS50261">
    <property type="entry name" value="G_PROTEIN_RECEP_F2_4"/>
    <property type="match status" value="1"/>
</dbReference>
<dbReference type="InterPro" id="IPR000832">
    <property type="entry name" value="GPCR_2_secretin-like"/>
</dbReference>
<evidence type="ECO:0000256" key="4">
    <source>
        <dbReference type="ARBA" id="ARBA00022692"/>
    </source>
</evidence>
<keyword evidence="3" id="KW-1003">Cell membrane</keyword>
<keyword evidence="15" id="KW-1185">Reference proteome</keyword>
<organism evidence="14 15">
    <name type="scientific">Mya arenaria</name>
    <name type="common">Soft-shell clam</name>
    <dbReference type="NCBI Taxonomy" id="6604"/>
    <lineage>
        <taxon>Eukaryota</taxon>
        <taxon>Metazoa</taxon>
        <taxon>Spiralia</taxon>
        <taxon>Lophotrochozoa</taxon>
        <taxon>Mollusca</taxon>
        <taxon>Bivalvia</taxon>
        <taxon>Autobranchia</taxon>
        <taxon>Heteroconchia</taxon>
        <taxon>Euheterodonta</taxon>
        <taxon>Imparidentia</taxon>
        <taxon>Neoheterodontei</taxon>
        <taxon>Myida</taxon>
        <taxon>Myoidea</taxon>
        <taxon>Myidae</taxon>
        <taxon>Mya</taxon>
    </lineage>
</organism>
<proteinExistence type="inferred from homology"/>
<dbReference type="SUPFAM" id="SSF111418">
    <property type="entry name" value="Hormone receptor domain"/>
    <property type="match status" value="1"/>
</dbReference>
<dbReference type="Gene3D" id="4.10.1240.10">
    <property type="entry name" value="GPCR, family 2, extracellular hormone receptor domain"/>
    <property type="match status" value="1"/>
</dbReference>
<evidence type="ECO:0000313" key="14">
    <source>
        <dbReference type="EMBL" id="WAQ94968.1"/>
    </source>
</evidence>
<feature type="transmembrane region" description="Helical" evidence="11">
    <location>
        <begin position="355"/>
        <end position="377"/>
    </location>
</feature>
<dbReference type="InterPro" id="IPR017981">
    <property type="entry name" value="GPCR_2-like_7TM"/>
</dbReference>
<dbReference type="InterPro" id="IPR036445">
    <property type="entry name" value="GPCR_2_extracell_dom_sf"/>
</dbReference>
<dbReference type="PANTHER" id="PTHR45620:SF42">
    <property type="entry name" value="G-PROTEIN COUPLED RECEPTOR SEB-2"/>
    <property type="match status" value="1"/>
</dbReference>
<dbReference type="SMART" id="SM00008">
    <property type="entry name" value="HormR"/>
    <property type="match status" value="1"/>
</dbReference>
<keyword evidence="4 11" id="KW-0812">Transmembrane</keyword>
<keyword evidence="6" id="KW-0297">G-protein coupled receptor</keyword>
<sequence>MSHGLNDTFNVTSDDHSVTKQREYPKRLLQLFASLREQCRIQMKQDPPSNLEGPSCGRTVDNWGGCWPDTLPNTMATIACPEIPSFNIKETAEMYCTENGTWSTDNDTGNMQANYSRCFTEADPFEGDTKYVYIYIGGFSLSLVLLIISLAIFLRFKQLRCDRITIHINLFLSYLLTGIAWILNYVLVMLNGDVLLENPVWCRILHVICYYFVTCNFMWMFCEGLYLNTIMVYAFTSGKKLLVCCYIIGWGFPFVVVAIYAGIRNSLYLETLDCWMGEISLMYIMAGPICASILLNLIFLINVMRLLMTKLRRMPEIVQTKKATRATLILVPLLGLQFLLLPWKPNEGTVLEKVYHIVVALAISLQGAFVSMMYCLLNAEVMSVITRKYNQHRLMRKRSSFRSSTNQNGAYSTVDNTQLQNGRAGIHKAQNTNNEILGNEVECTVLEGEIFHYTVHRPHD</sequence>
<evidence type="ECO:0000256" key="7">
    <source>
        <dbReference type="ARBA" id="ARBA00023136"/>
    </source>
</evidence>
<evidence type="ECO:0000256" key="9">
    <source>
        <dbReference type="ARBA" id="ARBA00023180"/>
    </source>
</evidence>
<dbReference type="PROSITE" id="PS50227">
    <property type="entry name" value="G_PROTEIN_RECEP_F2_3"/>
    <property type="match status" value="1"/>
</dbReference>
<dbReference type="PROSITE" id="PS00649">
    <property type="entry name" value="G_PROTEIN_RECEP_F2_1"/>
    <property type="match status" value="1"/>
</dbReference>
<keyword evidence="7 11" id="KW-0472">Membrane</keyword>
<evidence type="ECO:0000256" key="11">
    <source>
        <dbReference type="SAM" id="Phobius"/>
    </source>
</evidence>
<dbReference type="InterPro" id="IPR001879">
    <property type="entry name" value="GPCR_2_extracellular_dom"/>
</dbReference>
<evidence type="ECO:0000256" key="10">
    <source>
        <dbReference type="ARBA" id="ARBA00023224"/>
    </source>
</evidence>
<evidence type="ECO:0000256" key="2">
    <source>
        <dbReference type="ARBA" id="ARBA00005314"/>
    </source>
</evidence>
<evidence type="ECO:0000256" key="8">
    <source>
        <dbReference type="ARBA" id="ARBA00023170"/>
    </source>
</evidence>
<evidence type="ECO:0000259" key="13">
    <source>
        <dbReference type="PROSITE" id="PS50261"/>
    </source>
</evidence>
<keyword evidence="9" id="KW-0325">Glycoprotein</keyword>
<feature type="transmembrane region" description="Helical" evidence="11">
    <location>
        <begin position="241"/>
        <end position="263"/>
    </location>
</feature>
<gene>
    <name evidence="14" type="ORF">MAR_007439</name>
</gene>
<feature type="transmembrane region" description="Helical" evidence="11">
    <location>
        <begin position="283"/>
        <end position="303"/>
    </location>
</feature>
<name>A0ABY7DCF5_MYAAR</name>
<evidence type="ECO:0000313" key="15">
    <source>
        <dbReference type="Proteomes" id="UP001164746"/>
    </source>
</evidence>
<dbReference type="InterPro" id="IPR017983">
    <property type="entry name" value="GPCR_2_secretin-like_CS"/>
</dbReference>
<evidence type="ECO:0000256" key="3">
    <source>
        <dbReference type="ARBA" id="ARBA00022475"/>
    </source>
</evidence>
<dbReference type="Gene3D" id="1.20.1070.10">
    <property type="entry name" value="Rhodopsin 7-helix transmembrane proteins"/>
    <property type="match status" value="1"/>
</dbReference>
<dbReference type="SUPFAM" id="SSF81321">
    <property type="entry name" value="Family A G protein-coupled receptor-like"/>
    <property type="match status" value="1"/>
</dbReference>
<evidence type="ECO:0000256" key="1">
    <source>
        <dbReference type="ARBA" id="ARBA00004651"/>
    </source>
</evidence>
<feature type="transmembrane region" description="Helical" evidence="11">
    <location>
        <begin position="323"/>
        <end position="343"/>
    </location>
</feature>
<keyword evidence="5 11" id="KW-1133">Transmembrane helix</keyword>
<dbReference type="Pfam" id="PF00002">
    <property type="entry name" value="7tm_2"/>
    <property type="match status" value="1"/>
</dbReference>
<evidence type="ECO:0000259" key="12">
    <source>
        <dbReference type="PROSITE" id="PS50227"/>
    </source>
</evidence>
<dbReference type="PRINTS" id="PR00249">
    <property type="entry name" value="GPCRSECRETIN"/>
</dbReference>
<keyword evidence="8" id="KW-0675">Receptor</keyword>
<evidence type="ECO:0000256" key="6">
    <source>
        <dbReference type="ARBA" id="ARBA00023040"/>
    </source>
</evidence>
<comment type="subcellular location">
    <subcellularLocation>
        <location evidence="1">Cell membrane</location>
        <topology evidence="1">Multi-pass membrane protein</topology>
    </subcellularLocation>
</comment>
<feature type="domain" description="G-protein coupled receptors family 2 profile 1" evidence="12">
    <location>
        <begin position="38"/>
        <end position="122"/>
    </location>
</feature>
<dbReference type="InterPro" id="IPR050332">
    <property type="entry name" value="GPCR_2"/>
</dbReference>
<feature type="transmembrane region" description="Helical" evidence="11">
    <location>
        <begin position="132"/>
        <end position="154"/>
    </location>
</feature>
<keyword evidence="10" id="KW-0807">Transducer</keyword>
<protein>
    <submittedName>
        <fullName evidence="14">CALCR-like protein</fullName>
    </submittedName>
</protein>
<dbReference type="EMBL" id="CP111012">
    <property type="protein sequence ID" value="WAQ94968.1"/>
    <property type="molecule type" value="Genomic_DNA"/>
</dbReference>
<reference evidence="14" key="1">
    <citation type="submission" date="2022-11" db="EMBL/GenBank/DDBJ databases">
        <title>Centuries of genome instability and evolution in soft-shell clam transmissible cancer (bioRxiv).</title>
        <authorList>
            <person name="Hart S.F.M."/>
            <person name="Yonemitsu M.A."/>
            <person name="Giersch R.M."/>
            <person name="Beal B.F."/>
            <person name="Arriagada G."/>
            <person name="Davis B.W."/>
            <person name="Ostrander E.A."/>
            <person name="Goff S.P."/>
            <person name="Metzger M.J."/>
        </authorList>
    </citation>
    <scope>NUCLEOTIDE SEQUENCE</scope>
    <source>
        <strain evidence="14">MELC-2E11</strain>
        <tissue evidence="14">Siphon/mantle</tissue>
    </source>
</reference>
<feature type="transmembrane region" description="Helical" evidence="11">
    <location>
        <begin position="200"/>
        <end position="221"/>
    </location>
</feature>
<evidence type="ECO:0000256" key="5">
    <source>
        <dbReference type="ARBA" id="ARBA00022989"/>
    </source>
</evidence>